<feature type="active site" description="Proton donor" evidence="16">
    <location>
        <position position="228"/>
    </location>
</feature>
<evidence type="ECO:0000313" key="18">
    <source>
        <dbReference type="EMBL" id="HIQ61456.1"/>
    </source>
</evidence>
<dbReference type="GO" id="GO:0051301">
    <property type="term" value="P:cell division"/>
    <property type="evidence" value="ECO:0007669"/>
    <property type="project" value="UniProtKB-KW"/>
</dbReference>
<evidence type="ECO:0000256" key="9">
    <source>
        <dbReference type="ARBA" id="ARBA00022857"/>
    </source>
</evidence>
<dbReference type="InterPro" id="IPR003170">
    <property type="entry name" value="MurB"/>
</dbReference>
<dbReference type="Proteomes" id="UP000886879">
    <property type="component" value="Unassembled WGS sequence"/>
</dbReference>
<gene>
    <name evidence="16 18" type="primary">murB</name>
    <name evidence="18" type="ORF">IAD31_07700</name>
</gene>
<comment type="cofactor">
    <cofactor evidence="1 16">
        <name>FAD</name>
        <dbReference type="ChEBI" id="CHEBI:57692"/>
    </cofactor>
</comment>
<evidence type="ECO:0000256" key="14">
    <source>
        <dbReference type="ARBA" id="ARBA00023316"/>
    </source>
</evidence>
<keyword evidence="5 16" id="KW-0963">Cytoplasm</keyword>
<evidence type="ECO:0000256" key="1">
    <source>
        <dbReference type="ARBA" id="ARBA00001974"/>
    </source>
</evidence>
<comment type="catalytic activity">
    <reaction evidence="15 16">
        <text>UDP-N-acetyl-alpha-D-muramate + NADP(+) = UDP-N-acetyl-3-O-(1-carboxyvinyl)-alpha-D-glucosamine + NADPH + H(+)</text>
        <dbReference type="Rhea" id="RHEA:12248"/>
        <dbReference type="ChEBI" id="CHEBI:15378"/>
        <dbReference type="ChEBI" id="CHEBI:57783"/>
        <dbReference type="ChEBI" id="CHEBI:58349"/>
        <dbReference type="ChEBI" id="CHEBI:68483"/>
        <dbReference type="ChEBI" id="CHEBI:70757"/>
        <dbReference type="EC" id="1.3.1.98"/>
    </reaction>
</comment>
<evidence type="ECO:0000256" key="15">
    <source>
        <dbReference type="ARBA" id="ARBA00048914"/>
    </source>
</evidence>
<dbReference type="GO" id="GO:0005829">
    <property type="term" value="C:cytosol"/>
    <property type="evidence" value="ECO:0007669"/>
    <property type="project" value="TreeGrafter"/>
</dbReference>
<evidence type="ECO:0000313" key="19">
    <source>
        <dbReference type="Proteomes" id="UP000886879"/>
    </source>
</evidence>
<dbReference type="InterPro" id="IPR036318">
    <property type="entry name" value="FAD-bd_PCMH-like_sf"/>
</dbReference>
<dbReference type="InterPro" id="IPR016166">
    <property type="entry name" value="FAD-bd_PCMH"/>
</dbReference>
<comment type="function">
    <text evidence="2 16">Cell wall formation.</text>
</comment>
<dbReference type="Gene3D" id="3.30.43.10">
    <property type="entry name" value="Uridine Diphospho-n-acetylenolpyruvylglucosamine Reductase, domain 2"/>
    <property type="match status" value="1"/>
</dbReference>
<evidence type="ECO:0000256" key="3">
    <source>
        <dbReference type="ARBA" id="ARBA00004496"/>
    </source>
</evidence>
<dbReference type="Gene3D" id="3.90.78.10">
    <property type="entry name" value="UDP-N-acetylenolpyruvoylglucosamine reductase, C-terminal domain"/>
    <property type="match status" value="1"/>
</dbReference>
<evidence type="ECO:0000256" key="16">
    <source>
        <dbReference type="HAMAP-Rule" id="MF_00037"/>
    </source>
</evidence>
<dbReference type="EMBL" id="DVFO01000085">
    <property type="protein sequence ID" value="HIQ61456.1"/>
    <property type="molecule type" value="Genomic_DNA"/>
</dbReference>
<dbReference type="Gene3D" id="3.30.465.10">
    <property type="match status" value="1"/>
</dbReference>
<reference evidence="18" key="1">
    <citation type="submission" date="2020-10" db="EMBL/GenBank/DDBJ databases">
        <authorList>
            <person name="Gilroy R."/>
        </authorList>
    </citation>
    <scope>NUCLEOTIDE SEQUENCE</scope>
    <source>
        <strain evidence="18">ChiGjej2B2-12916</strain>
    </source>
</reference>
<dbReference type="PANTHER" id="PTHR21071:SF4">
    <property type="entry name" value="UDP-N-ACETYLENOLPYRUVOYLGLUCOSAMINE REDUCTASE"/>
    <property type="match status" value="1"/>
</dbReference>
<dbReference type="PROSITE" id="PS51387">
    <property type="entry name" value="FAD_PCMH"/>
    <property type="match status" value="1"/>
</dbReference>
<dbReference type="GO" id="GO:0008360">
    <property type="term" value="P:regulation of cell shape"/>
    <property type="evidence" value="ECO:0007669"/>
    <property type="project" value="UniProtKB-KW"/>
</dbReference>
<comment type="similarity">
    <text evidence="16">Belongs to the MurB family.</text>
</comment>
<evidence type="ECO:0000256" key="12">
    <source>
        <dbReference type="ARBA" id="ARBA00023002"/>
    </source>
</evidence>
<dbReference type="NCBIfam" id="NF010480">
    <property type="entry name" value="PRK13905.1"/>
    <property type="match status" value="1"/>
</dbReference>
<feature type="active site" evidence="16">
    <location>
        <position position="298"/>
    </location>
</feature>
<evidence type="ECO:0000256" key="2">
    <source>
        <dbReference type="ARBA" id="ARBA00003921"/>
    </source>
</evidence>
<evidence type="ECO:0000256" key="11">
    <source>
        <dbReference type="ARBA" id="ARBA00022984"/>
    </source>
</evidence>
<feature type="domain" description="FAD-binding PCMH-type" evidence="17">
    <location>
        <begin position="33"/>
        <end position="199"/>
    </location>
</feature>
<dbReference type="InterPro" id="IPR036635">
    <property type="entry name" value="MurB_C_sf"/>
</dbReference>
<evidence type="ECO:0000256" key="13">
    <source>
        <dbReference type="ARBA" id="ARBA00023306"/>
    </source>
</evidence>
<keyword evidence="7 16" id="KW-0285">Flavoprotein</keyword>
<evidence type="ECO:0000256" key="8">
    <source>
        <dbReference type="ARBA" id="ARBA00022827"/>
    </source>
</evidence>
<name>A0A9D0YU71_9FIRM</name>
<keyword evidence="9 16" id="KW-0521">NADP</keyword>
<dbReference type="HAMAP" id="MF_00037">
    <property type="entry name" value="MurB"/>
    <property type="match status" value="1"/>
</dbReference>
<accession>A0A9D0YU71</accession>
<dbReference type="GO" id="GO:0009252">
    <property type="term" value="P:peptidoglycan biosynthetic process"/>
    <property type="evidence" value="ECO:0007669"/>
    <property type="project" value="UniProtKB-UniRule"/>
</dbReference>
<dbReference type="Pfam" id="PF02873">
    <property type="entry name" value="MurB_C"/>
    <property type="match status" value="1"/>
</dbReference>
<keyword evidence="14 16" id="KW-0961">Cell wall biogenesis/degradation</keyword>
<evidence type="ECO:0000256" key="5">
    <source>
        <dbReference type="ARBA" id="ARBA00022490"/>
    </source>
</evidence>
<evidence type="ECO:0000259" key="17">
    <source>
        <dbReference type="PROSITE" id="PS51387"/>
    </source>
</evidence>
<keyword evidence="8 16" id="KW-0274">FAD</keyword>
<keyword evidence="6 16" id="KW-0132">Cell division</keyword>
<keyword evidence="11 16" id="KW-0573">Peptidoglycan synthesis</keyword>
<reference evidence="18" key="2">
    <citation type="journal article" date="2021" name="PeerJ">
        <title>Extensive microbial diversity within the chicken gut microbiome revealed by metagenomics and culture.</title>
        <authorList>
            <person name="Gilroy R."/>
            <person name="Ravi A."/>
            <person name="Getino M."/>
            <person name="Pursley I."/>
            <person name="Horton D.L."/>
            <person name="Alikhan N.F."/>
            <person name="Baker D."/>
            <person name="Gharbi K."/>
            <person name="Hall N."/>
            <person name="Watson M."/>
            <person name="Adriaenssens E.M."/>
            <person name="Foster-Nyarko E."/>
            <person name="Jarju S."/>
            <person name="Secka A."/>
            <person name="Antonio M."/>
            <person name="Oren A."/>
            <person name="Chaudhuri R.R."/>
            <person name="La Ragione R."/>
            <person name="Hildebrand F."/>
            <person name="Pallen M.J."/>
        </authorList>
    </citation>
    <scope>NUCLEOTIDE SEQUENCE</scope>
    <source>
        <strain evidence="18">ChiGjej2B2-12916</strain>
    </source>
</reference>
<evidence type="ECO:0000256" key="4">
    <source>
        <dbReference type="ARBA" id="ARBA00004752"/>
    </source>
</evidence>
<organism evidence="18 19">
    <name type="scientific">Candidatus Enterenecus faecium</name>
    <dbReference type="NCBI Taxonomy" id="2840780"/>
    <lineage>
        <taxon>Bacteria</taxon>
        <taxon>Bacillati</taxon>
        <taxon>Bacillota</taxon>
        <taxon>Clostridia</taxon>
        <taxon>Eubacteriales</taxon>
        <taxon>Candidatus Enterenecus</taxon>
    </lineage>
</organism>
<comment type="pathway">
    <text evidence="4 16">Cell wall biogenesis; peptidoglycan biosynthesis.</text>
</comment>
<evidence type="ECO:0000256" key="7">
    <source>
        <dbReference type="ARBA" id="ARBA00022630"/>
    </source>
</evidence>
<comment type="subcellular location">
    <subcellularLocation>
        <location evidence="3 16">Cytoplasm</location>
    </subcellularLocation>
</comment>
<dbReference type="InterPro" id="IPR016167">
    <property type="entry name" value="FAD-bd_PCMH_sub1"/>
</dbReference>
<keyword evidence="10 16" id="KW-0133">Cell shape</keyword>
<protein>
    <recommendedName>
        <fullName evidence="16">UDP-N-acetylenolpyruvoylglucosamine reductase</fullName>
        <ecNumber evidence="16">1.3.1.98</ecNumber>
    </recommendedName>
    <alternativeName>
        <fullName evidence="16">UDP-N-acetylmuramate dehydrogenase</fullName>
    </alternativeName>
</protein>
<dbReference type="InterPro" id="IPR011601">
    <property type="entry name" value="MurB_C"/>
</dbReference>
<dbReference type="GO" id="GO:0071949">
    <property type="term" value="F:FAD binding"/>
    <property type="evidence" value="ECO:0007669"/>
    <property type="project" value="InterPro"/>
</dbReference>
<sequence length="303" mass="33095">MNEIHKLYQQLRQRLPQLELRQDEPMSRHTTFRVGGPAALMALPRQTEELVEAVKLARAWEIPTVLVGNGSNLLVDDNGVNAFMIKTVPQYAQCHIEGENVTAEAGILLSQLANQAAQAQLTGLEFAHGIPGSLGGGVTMNAGAYGGELKQVITQVGVLTSSGAVEEWDAQRCQFAYRHSAFSDGENLVLWAKLHLEPGNGQEIRDKMKDLAGRRREKQPLDFPSAGSTFKRPEGHFAAALIDQCGLKGLRVGGAMVSEKHAGFVVNVGGATCADILRLMDQVRERVFRDTGVELEPEVRYLK</sequence>
<dbReference type="InterPro" id="IPR016169">
    <property type="entry name" value="FAD-bd_PCMH_sub2"/>
</dbReference>
<dbReference type="AlphaFoldDB" id="A0A9D0YU71"/>
<keyword evidence="13 16" id="KW-0131">Cell cycle</keyword>
<comment type="caution">
    <text evidence="18">The sequence shown here is derived from an EMBL/GenBank/DDBJ whole genome shotgun (WGS) entry which is preliminary data.</text>
</comment>
<evidence type="ECO:0000256" key="10">
    <source>
        <dbReference type="ARBA" id="ARBA00022960"/>
    </source>
</evidence>
<feature type="active site" evidence="16">
    <location>
        <position position="178"/>
    </location>
</feature>
<dbReference type="InterPro" id="IPR006094">
    <property type="entry name" value="Oxid_FAD_bind_N"/>
</dbReference>
<dbReference type="Pfam" id="PF01565">
    <property type="entry name" value="FAD_binding_4"/>
    <property type="match status" value="1"/>
</dbReference>
<dbReference type="GO" id="GO:0008762">
    <property type="term" value="F:UDP-N-acetylmuramate dehydrogenase activity"/>
    <property type="evidence" value="ECO:0007669"/>
    <property type="project" value="UniProtKB-UniRule"/>
</dbReference>
<dbReference type="PANTHER" id="PTHR21071">
    <property type="entry name" value="UDP-N-ACETYLENOLPYRUVOYLGLUCOSAMINE REDUCTASE"/>
    <property type="match status" value="1"/>
</dbReference>
<keyword evidence="12 16" id="KW-0560">Oxidoreductase</keyword>
<dbReference type="GO" id="GO:0071555">
    <property type="term" value="P:cell wall organization"/>
    <property type="evidence" value="ECO:0007669"/>
    <property type="project" value="UniProtKB-KW"/>
</dbReference>
<evidence type="ECO:0000256" key="6">
    <source>
        <dbReference type="ARBA" id="ARBA00022618"/>
    </source>
</evidence>
<dbReference type="SUPFAM" id="SSF56176">
    <property type="entry name" value="FAD-binding/transporter-associated domain-like"/>
    <property type="match status" value="1"/>
</dbReference>
<dbReference type="NCBIfam" id="TIGR00179">
    <property type="entry name" value="murB"/>
    <property type="match status" value="1"/>
</dbReference>
<dbReference type="EC" id="1.3.1.98" evidence="16"/>
<dbReference type="SUPFAM" id="SSF56194">
    <property type="entry name" value="Uridine diphospho-N-Acetylenolpyruvylglucosamine reductase, MurB, C-terminal domain"/>
    <property type="match status" value="1"/>
</dbReference>
<proteinExistence type="inferred from homology"/>